<reference evidence="11" key="1">
    <citation type="journal article" date="2013" name="Nat. Genet.">
        <title>The draft genomes of soft-shell turtle and green sea turtle yield insights into the development and evolution of the turtle-specific body plan.</title>
        <authorList>
            <person name="Wang Z."/>
            <person name="Pascual-Anaya J."/>
            <person name="Zadissa A."/>
            <person name="Li W."/>
            <person name="Niimura Y."/>
            <person name="Huang Z."/>
            <person name="Li C."/>
            <person name="White S."/>
            <person name="Xiong Z."/>
            <person name="Fang D."/>
            <person name="Wang B."/>
            <person name="Ming Y."/>
            <person name="Chen Y."/>
            <person name="Zheng Y."/>
            <person name="Kuraku S."/>
            <person name="Pignatelli M."/>
            <person name="Herrero J."/>
            <person name="Beal K."/>
            <person name="Nozawa M."/>
            <person name="Li Q."/>
            <person name="Wang J."/>
            <person name="Zhang H."/>
            <person name="Yu L."/>
            <person name="Shigenobu S."/>
            <person name="Wang J."/>
            <person name="Liu J."/>
            <person name="Flicek P."/>
            <person name="Searle S."/>
            <person name="Wang J."/>
            <person name="Kuratani S."/>
            <person name="Yin Y."/>
            <person name="Aken B."/>
            <person name="Zhang G."/>
            <person name="Irie N."/>
        </authorList>
    </citation>
    <scope>NUCLEOTIDE SEQUENCE [LARGE SCALE GENOMIC DNA]</scope>
</reference>
<dbReference type="EMBL" id="KB486406">
    <property type="protein sequence ID" value="EMP41677.1"/>
    <property type="molecule type" value="Genomic_DNA"/>
</dbReference>
<dbReference type="InterPro" id="IPR011009">
    <property type="entry name" value="Kinase-like_dom_sf"/>
</dbReference>
<evidence type="ECO:0000256" key="3">
    <source>
        <dbReference type="ARBA" id="ARBA00022614"/>
    </source>
</evidence>
<protein>
    <submittedName>
        <fullName evidence="10">Leucine-rich repeat serine/threonine-protein kinase 1</fullName>
    </submittedName>
</protein>
<evidence type="ECO:0000256" key="4">
    <source>
        <dbReference type="ARBA" id="ARBA00022737"/>
    </source>
</evidence>
<keyword evidence="10" id="KW-0418">Kinase</keyword>
<name>M7CKQ5_CHEMY</name>
<evidence type="ECO:0000256" key="2">
    <source>
        <dbReference type="ARBA" id="ARBA00008171"/>
    </source>
</evidence>
<dbReference type="Pfam" id="PF08477">
    <property type="entry name" value="Roc"/>
    <property type="match status" value="1"/>
</dbReference>
<dbReference type="Gene3D" id="1.10.510.10">
    <property type="entry name" value="Transferase(Phosphotransferase) domain 1"/>
    <property type="match status" value="1"/>
</dbReference>
<dbReference type="Gene3D" id="3.30.70.1390">
    <property type="entry name" value="ROC domain from the Parkinson's disease-associated leucine-rich repeat kinase 2"/>
    <property type="match status" value="1"/>
</dbReference>
<dbReference type="Pfam" id="PF12796">
    <property type="entry name" value="Ank_2"/>
    <property type="match status" value="1"/>
</dbReference>
<organism evidence="10 11">
    <name type="scientific">Chelonia mydas</name>
    <name type="common">Green sea-turtle</name>
    <name type="synonym">Chelonia agassizi</name>
    <dbReference type="NCBI Taxonomy" id="8469"/>
    <lineage>
        <taxon>Eukaryota</taxon>
        <taxon>Metazoa</taxon>
        <taxon>Chordata</taxon>
        <taxon>Craniata</taxon>
        <taxon>Vertebrata</taxon>
        <taxon>Euteleostomi</taxon>
        <taxon>Archelosauria</taxon>
        <taxon>Testudinata</taxon>
        <taxon>Testudines</taxon>
        <taxon>Cryptodira</taxon>
        <taxon>Durocryptodira</taxon>
        <taxon>Americhelydia</taxon>
        <taxon>Chelonioidea</taxon>
        <taxon>Cheloniidae</taxon>
        <taxon>Chelonia</taxon>
    </lineage>
</organism>
<dbReference type="GO" id="GO:0009966">
    <property type="term" value="P:regulation of signal transduction"/>
    <property type="evidence" value="ECO:0007669"/>
    <property type="project" value="UniProtKB-ARBA"/>
</dbReference>
<dbReference type="Proteomes" id="UP000031443">
    <property type="component" value="Unassembled WGS sequence"/>
</dbReference>
<dbReference type="InterPro" id="IPR020859">
    <property type="entry name" value="ROC"/>
</dbReference>
<gene>
    <name evidence="10" type="ORF">UY3_01072</name>
</gene>
<dbReference type="InterPro" id="IPR027417">
    <property type="entry name" value="P-loop_NTPase"/>
</dbReference>
<dbReference type="STRING" id="8469.M7CKQ5"/>
<dbReference type="InterPro" id="IPR050647">
    <property type="entry name" value="Plant_LRR-RLKs"/>
</dbReference>
<accession>M7CKQ5</accession>
<dbReference type="SUPFAM" id="SSF52058">
    <property type="entry name" value="L domain-like"/>
    <property type="match status" value="1"/>
</dbReference>
<dbReference type="FunFam" id="1.10.510.10:FF:000361">
    <property type="entry name" value="Leucine-rich repeat serine/threonine-protein kinase 1"/>
    <property type="match status" value="1"/>
</dbReference>
<keyword evidence="3" id="KW-0433">Leucine-rich repeat</keyword>
<evidence type="ECO:0000256" key="7">
    <source>
        <dbReference type="SAM" id="MobiDB-lite"/>
    </source>
</evidence>
<feature type="compositionally biased region" description="Polar residues" evidence="7">
    <location>
        <begin position="1"/>
        <end position="11"/>
    </location>
</feature>
<dbReference type="Gene3D" id="3.80.10.10">
    <property type="entry name" value="Ribonuclease Inhibitor"/>
    <property type="match status" value="2"/>
</dbReference>
<dbReference type="SUPFAM" id="SSF50978">
    <property type="entry name" value="WD40 repeat-like"/>
    <property type="match status" value="1"/>
</dbReference>
<dbReference type="Pfam" id="PF00560">
    <property type="entry name" value="LRR_1"/>
    <property type="match status" value="1"/>
</dbReference>
<comment type="similarity">
    <text evidence="2">Belongs to the protein kinase superfamily. TKL Ser/Thr protein kinase family. ROCO subfamily.</text>
</comment>
<dbReference type="Pfam" id="PF13855">
    <property type="entry name" value="LRR_8"/>
    <property type="match status" value="1"/>
</dbReference>
<dbReference type="PANTHER" id="PTHR48056">
    <property type="entry name" value="LRR RECEPTOR-LIKE SERINE/THREONINE-PROTEIN KINASE-RELATED"/>
    <property type="match status" value="1"/>
</dbReference>
<dbReference type="SMART" id="SM00369">
    <property type="entry name" value="LRR_TYP"/>
    <property type="match status" value="6"/>
</dbReference>
<keyword evidence="6" id="KW-0067">ATP-binding</keyword>
<dbReference type="InterPro" id="IPR003591">
    <property type="entry name" value="Leu-rich_rpt_typical-subtyp"/>
</dbReference>
<evidence type="ECO:0000259" key="9">
    <source>
        <dbReference type="PROSITE" id="PS51424"/>
    </source>
</evidence>
<dbReference type="Pfam" id="PF07714">
    <property type="entry name" value="PK_Tyr_Ser-Thr"/>
    <property type="match status" value="1"/>
</dbReference>
<dbReference type="Gene3D" id="1.25.40.20">
    <property type="entry name" value="Ankyrin repeat-containing domain"/>
    <property type="match status" value="2"/>
</dbReference>
<evidence type="ECO:0000256" key="1">
    <source>
        <dbReference type="ARBA" id="ARBA00001946"/>
    </source>
</evidence>
<keyword evidence="5" id="KW-0547">Nucleotide-binding</keyword>
<dbReference type="PANTHER" id="PTHR48056:SF81">
    <property type="entry name" value="RECEPTOR PROTEIN-TYROSINE KINASE CEPR1"/>
    <property type="match status" value="1"/>
</dbReference>
<keyword evidence="10" id="KW-0808">Transferase</keyword>
<dbReference type="SMART" id="SM00220">
    <property type="entry name" value="S_TKc"/>
    <property type="match status" value="1"/>
</dbReference>
<sequence>MVSQAAISESGTVDMGGKQSTVGDVSVGHSPVIRSIQDAYKSGDTSKAQELIKLSCEENILQVEKCQLLSVASAYGDLHAVRYLLKEALVGLPTEPNDDNPAVVAAYFGHEDIVKELLDSLLGPSNFQRLLNWMLAISCQQGHLAIVKFLILTYNADPGSCAVRKNEFPILKRLPLYAAIKAGNEDIAVFLLQNGACFCSYILMDSPDSSKHLLRKYFIETILLPGSAPAKTALSVSWSNLKLPWVDLDWLIDISCQITELDLSANCLASLPSVIPWGLINLRKLNLSDNQLTELPSVQSSDEIICTRLLEVDVSINRLCILPSGFLHLTKLQKLIATKNYLEKLFDEESATNWIGLRKLQELDVSDNRLVELPTLFLYCFKSLTIFNVSRNNLKVFPDPWACPLKCCKASGNSLESLPDTLTVFWKHHLREVDFSENSLNEVPQGLFQLEALVSLKLLGNQLVSLPSQDKWTCRQLKSLDLSKNQLGNNPGIRELPPELGQLANLWQLDVEELNISNIPAEIIKEGPKTILAYLRAQLRKAEKCKLMKMIIVGPPRQGKSTLTEILQTGKAPQMMHSDATIRTTKWELQKPAGLKAKIDSVEFNVWDIGGPASMSTVNQCFFTDKALYVVVWNLALGEEAVANLQFWLLNIEAKAPNSVVLVVGTHLDLIETKFRVERIATLRAYVLALCRSPSGSRATGFPDITFKHLHELSCKTLEGLDGLRQLIFQVTCNMKDVGSFICSQKLAARLIPRSYLSLQEAVLAEQQKRSQNDDVQYLTDKQIEQIVEQTPGNDIKDYEDLQAALTATESDGTLLMEQYVPCQICATSRTQENGPPDKSEDEQYFNMEDCVLTAIELDCITCPSHPNIPVPLQELVPELFMTDFPARLFLENSKLEYSENENNVLGQGGSGTIIYQAKYQGKPVAVKRYQIKKCKSSPNSATDTMLKHLRAMDAMKNFSEFRQEASMLHSLQHPCIVSLIGISIHPLCFALELAPLGSLATVLSGKSKGASFVPLGRLLTQKIAYQIATGLAYLHKKNIIFCDLKSDNILVWSLDIKEHINIKLSDYGISRQSFHEGALGVEGTPGYQAPEIRPRIVYDEKVDMFSYGMVLYELLSGQRPVLGQHQLQIAKKLSKGIRPILGQPGEVQFHRMQTLMMECWDTKPEKRPLAISVVGQMKDPTFATFMYLLCCGKQSSFFSSQGQEYTVVFWDGKEDTRNYTVVNTEKGLIEVERMSCPGMKLCCQLKVQSALWTATEDQKIYVYGLQGMCPLNTPQKGLDTPATVSCFLAVPVIKKNSYLVLAGLSDGLVAVFSVARGIPEDSCSYLCSHTANRSKFNILDSDPRQNPYPVKAMEITNSGAEVWYSNGPGILIIDCVTLDINRRLEPYSPPSVITSMACNSEYHGEEVIWCLDDKTNYLVMYHTATYQLCARYFCGDCSPLRDMFTIQQPSAGIPATTAVHRTVLESNSLADMSIICSPELGTQILNHQDSLTDYCSMSSYSSSPSNRITRSFSSLPSSPASSYSTPFSMDCEESNKFHELIPSPDRSENDATPTDENASHLQAVKILPVKDLIWIPRRGGDIIVIGLEKECGMQRGRVIAVLKARELAPYGALVEAAIVARDTVVCCFENKNMEWCLAVWKSWGAREFDIFYQSYEELGRLETCMRKRRKRISSSVDQLEQANGSALLCKLYDTEAMMYDRDPICPDIQALLWYCCHLGPKHSERKLIHMKNVFLAILIGFGKSEDSMTLEVCGNIRVEESITFGSTIL</sequence>
<feature type="domain" description="Roc" evidence="9">
    <location>
        <begin position="541"/>
        <end position="735"/>
    </location>
</feature>
<dbReference type="Gene3D" id="3.40.50.300">
    <property type="entry name" value="P-loop containing nucleotide triphosphate hydrolases"/>
    <property type="match status" value="1"/>
</dbReference>
<dbReference type="FunFam" id="3.40.50.300:FF:000698">
    <property type="entry name" value="Leucine-rich repeat serine/threonine-protein kinase 1"/>
    <property type="match status" value="1"/>
</dbReference>
<dbReference type="PROSITE" id="PS51450">
    <property type="entry name" value="LRR"/>
    <property type="match status" value="3"/>
</dbReference>
<dbReference type="GO" id="GO:0005524">
    <property type="term" value="F:ATP binding"/>
    <property type="evidence" value="ECO:0007669"/>
    <property type="project" value="UniProtKB-KW"/>
</dbReference>
<dbReference type="InterPro" id="IPR032675">
    <property type="entry name" value="LRR_dom_sf"/>
</dbReference>
<proteinExistence type="inferred from homology"/>
<dbReference type="InterPro" id="IPR001611">
    <property type="entry name" value="Leu-rich_rpt"/>
</dbReference>
<dbReference type="FunFam" id="3.80.10.10:FF:000753">
    <property type="entry name" value="Leucine rich repeat kinase 1"/>
    <property type="match status" value="1"/>
</dbReference>
<dbReference type="eggNOG" id="KOG0619">
    <property type="taxonomic scope" value="Eukaryota"/>
</dbReference>
<dbReference type="SMART" id="SM00248">
    <property type="entry name" value="ANK"/>
    <property type="match status" value="4"/>
</dbReference>
<keyword evidence="11" id="KW-1185">Reference proteome</keyword>
<dbReference type="eggNOG" id="KOG0192">
    <property type="taxonomic scope" value="Eukaryota"/>
</dbReference>
<keyword evidence="4" id="KW-0677">Repeat</keyword>
<comment type="cofactor">
    <cofactor evidence="1">
        <name>Mg(2+)</name>
        <dbReference type="ChEBI" id="CHEBI:18420"/>
    </cofactor>
</comment>
<dbReference type="GO" id="GO:0004672">
    <property type="term" value="F:protein kinase activity"/>
    <property type="evidence" value="ECO:0007669"/>
    <property type="project" value="InterPro"/>
</dbReference>
<dbReference type="SUPFAM" id="SSF52540">
    <property type="entry name" value="P-loop containing nucleoside triphosphate hydrolases"/>
    <property type="match status" value="1"/>
</dbReference>
<feature type="region of interest" description="Disordered" evidence="7">
    <location>
        <begin position="1"/>
        <end position="20"/>
    </location>
</feature>
<evidence type="ECO:0000256" key="5">
    <source>
        <dbReference type="ARBA" id="ARBA00022741"/>
    </source>
</evidence>
<dbReference type="InterPro" id="IPR001245">
    <property type="entry name" value="Ser-Thr/Tyr_kinase_cat_dom"/>
</dbReference>
<dbReference type="GO" id="GO:0005525">
    <property type="term" value="F:GTP binding"/>
    <property type="evidence" value="ECO:0007669"/>
    <property type="project" value="UniProtKB-KW"/>
</dbReference>
<feature type="domain" description="Protein kinase" evidence="8">
    <location>
        <begin position="900"/>
        <end position="1183"/>
    </location>
</feature>
<dbReference type="SMART" id="SM00364">
    <property type="entry name" value="LRR_BAC"/>
    <property type="match status" value="6"/>
</dbReference>
<dbReference type="InterPro" id="IPR000719">
    <property type="entry name" value="Prot_kinase_dom"/>
</dbReference>
<evidence type="ECO:0000259" key="8">
    <source>
        <dbReference type="PROSITE" id="PS50011"/>
    </source>
</evidence>
<dbReference type="SUPFAM" id="SSF48403">
    <property type="entry name" value="Ankyrin repeat"/>
    <property type="match status" value="1"/>
</dbReference>
<dbReference type="PROSITE" id="PS51424">
    <property type="entry name" value="ROC"/>
    <property type="match status" value="1"/>
</dbReference>
<evidence type="ECO:0000256" key="6">
    <source>
        <dbReference type="ARBA" id="ARBA00022840"/>
    </source>
</evidence>
<dbReference type="SUPFAM" id="SSF56112">
    <property type="entry name" value="Protein kinase-like (PK-like)"/>
    <property type="match status" value="1"/>
</dbReference>
<dbReference type="PROSITE" id="PS50011">
    <property type="entry name" value="PROTEIN_KINASE_DOM"/>
    <property type="match status" value="1"/>
</dbReference>
<dbReference type="InterPro" id="IPR002110">
    <property type="entry name" value="Ankyrin_rpt"/>
</dbReference>
<dbReference type="FunFam" id="3.30.70.1390:FF:000002">
    <property type="entry name" value="Leucine-rich repeat serine/threonine-protein kinase 1"/>
    <property type="match status" value="1"/>
</dbReference>
<dbReference type="InterPro" id="IPR036322">
    <property type="entry name" value="WD40_repeat_dom_sf"/>
</dbReference>
<dbReference type="InterPro" id="IPR036770">
    <property type="entry name" value="Ankyrin_rpt-contain_sf"/>
</dbReference>
<evidence type="ECO:0000313" key="11">
    <source>
        <dbReference type="Proteomes" id="UP000031443"/>
    </source>
</evidence>
<evidence type="ECO:0000313" key="10">
    <source>
        <dbReference type="EMBL" id="EMP41677.1"/>
    </source>
</evidence>